<accession>A0A8H8D8D9</accession>
<sequence>MTSPTPEIYCFIFDHVALLKEYNKSKSMGQPVIFSELFNLLRVSRMSILSQGSVDAKALINPS</sequence>
<name>A0A8H8D8D9_AJECA</name>
<evidence type="ECO:0000313" key="1">
    <source>
        <dbReference type="EMBL" id="KAG5304804.1"/>
    </source>
</evidence>
<protein>
    <submittedName>
        <fullName evidence="1">Uncharacterized protein</fullName>
    </submittedName>
</protein>
<proteinExistence type="predicted"/>
<dbReference type="EMBL" id="JAEVHI010000001">
    <property type="protein sequence ID" value="KAG5304804.1"/>
    <property type="molecule type" value="Genomic_DNA"/>
</dbReference>
<dbReference type="AlphaFoldDB" id="A0A8H8D8D9"/>
<dbReference type="Proteomes" id="UP000670092">
    <property type="component" value="Unassembled WGS sequence"/>
</dbReference>
<gene>
    <name evidence="1" type="ORF">I7I52_03267</name>
</gene>
<dbReference type="VEuPathDB" id="FungiDB:I7I52_03267"/>
<organism evidence="1 2">
    <name type="scientific">Ajellomyces capsulatus</name>
    <name type="common">Darling's disease fungus</name>
    <name type="synonym">Histoplasma capsulatum</name>
    <dbReference type="NCBI Taxonomy" id="5037"/>
    <lineage>
        <taxon>Eukaryota</taxon>
        <taxon>Fungi</taxon>
        <taxon>Dikarya</taxon>
        <taxon>Ascomycota</taxon>
        <taxon>Pezizomycotina</taxon>
        <taxon>Eurotiomycetes</taxon>
        <taxon>Eurotiomycetidae</taxon>
        <taxon>Onygenales</taxon>
        <taxon>Ajellomycetaceae</taxon>
        <taxon>Histoplasma</taxon>
    </lineage>
</organism>
<evidence type="ECO:0000313" key="2">
    <source>
        <dbReference type="Proteomes" id="UP000670092"/>
    </source>
</evidence>
<reference evidence="1 2" key="1">
    <citation type="submission" date="2021-01" db="EMBL/GenBank/DDBJ databases">
        <title>Chromosome-level genome assembly of a human fungal pathogen reveals clustering of transcriptionally co-regulated genes.</title>
        <authorList>
            <person name="Voorhies M."/>
            <person name="Cohen S."/>
            <person name="Shea T.P."/>
            <person name="Petrus S."/>
            <person name="Munoz J.F."/>
            <person name="Poplawski S."/>
            <person name="Goldman W.E."/>
            <person name="Michael T."/>
            <person name="Cuomo C.A."/>
            <person name="Sil A."/>
            <person name="Beyhan S."/>
        </authorList>
    </citation>
    <scope>NUCLEOTIDE SEQUENCE [LARGE SCALE GENOMIC DNA]</scope>
    <source>
        <strain evidence="1 2">G184AR</strain>
    </source>
</reference>
<comment type="caution">
    <text evidence="1">The sequence shown here is derived from an EMBL/GenBank/DDBJ whole genome shotgun (WGS) entry which is preliminary data.</text>
</comment>